<sequence>MRIEVGDGAEPLSDSDLHSSLGDPPSIAFLFGEGTALEAFAMVDGGQVIRIAAHDDPVGRSVVQITETSGRAVLCLPAQDFCWCGMPRCAHLLAAALAVRTQRITNRWVDADALTALIVAAMPEADTSREPAPAGTRARADIATQK</sequence>
<evidence type="ECO:0000313" key="2">
    <source>
        <dbReference type="EMBL" id="KAL2913854.1"/>
    </source>
</evidence>
<dbReference type="EMBL" id="JADGIZ020000040">
    <property type="protein sequence ID" value="KAL2913854.1"/>
    <property type="molecule type" value="Genomic_DNA"/>
</dbReference>
<name>A0ABR4N303_9FUNG</name>
<evidence type="ECO:0000313" key="3">
    <source>
        <dbReference type="Proteomes" id="UP001527925"/>
    </source>
</evidence>
<evidence type="ECO:0008006" key="4">
    <source>
        <dbReference type="Google" id="ProtNLM"/>
    </source>
</evidence>
<accession>A0ABR4N303</accession>
<comment type="caution">
    <text evidence="2">The sequence shown here is derived from an EMBL/GenBank/DDBJ whole genome shotgun (WGS) entry which is preliminary data.</text>
</comment>
<evidence type="ECO:0000256" key="1">
    <source>
        <dbReference type="SAM" id="MobiDB-lite"/>
    </source>
</evidence>
<reference evidence="2 3" key="1">
    <citation type="submission" date="2023-09" db="EMBL/GenBank/DDBJ databases">
        <title>Pangenome analysis of Batrachochytrium dendrobatidis and related Chytrids.</title>
        <authorList>
            <person name="Yacoub M.N."/>
            <person name="Stajich J.E."/>
            <person name="James T.Y."/>
        </authorList>
    </citation>
    <scope>NUCLEOTIDE SEQUENCE [LARGE SCALE GENOMIC DNA]</scope>
    <source>
        <strain evidence="2 3">JEL0888</strain>
    </source>
</reference>
<gene>
    <name evidence="2" type="ORF">HK105_206588</name>
</gene>
<dbReference type="Proteomes" id="UP001527925">
    <property type="component" value="Unassembled WGS sequence"/>
</dbReference>
<proteinExistence type="predicted"/>
<protein>
    <recommendedName>
        <fullName evidence="4">SWIM-type domain-containing protein</fullName>
    </recommendedName>
</protein>
<keyword evidence="3" id="KW-1185">Reference proteome</keyword>
<feature type="region of interest" description="Disordered" evidence="1">
    <location>
        <begin position="127"/>
        <end position="146"/>
    </location>
</feature>
<organism evidence="2 3">
    <name type="scientific">Polyrhizophydium stewartii</name>
    <dbReference type="NCBI Taxonomy" id="2732419"/>
    <lineage>
        <taxon>Eukaryota</taxon>
        <taxon>Fungi</taxon>
        <taxon>Fungi incertae sedis</taxon>
        <taxon>Chytridiomycota</taxon>
        <taxon>Chytridiomycota incertae sedis</taxon>
        <taxon>Chytridiomycetes</taxon>
        <taxon>Rhizophydiales</taxon>
        <taxon>Rhizophydiales incertae sedis</taxon>
        <taxon>Polyrhizophydium</taxon>
    </lineage>
</organism>